<evidence type="ECO:0000313" key="3">
    <source>
        <dbReference type="EMBL" id="HIU59589.1"/>
    </source>
</evidence>
<feature type="compositionally biased region" description="Basic and acidic residues" evidence="1">
    <location>
        <begin position="177"/>
        <end position="201"/>
    </location>
</feature>
<name>A0A9D1MFZ9_9FIRM</name>
<keyword evidence="3" id="KW-0645">Protease</keyword>
<keyword evidence="3" id="KW-0547">Nucleotide-binding</keyword>
<sequence length="249" mass="27743">MEYLSKFSENLKKALKIANDVTIEHGAVYVGSEHIIYGFLCTPRCSAYGILAGQGITRDEYAEVFFRCIDTGITTPGFTARTKRMFDRAINFSVQTGTLAGTVHFLLSVLESDSCYAVKILKRLGADIDEMKEKAEQILRAQKHRKELGYDDADADDAGGETDCEDCAERGGASAESAKDTSESQARRESTQMKDYGFSEKKKPKTKPNKGEEAREKLLQYGVDMTERARKGKIDPVIGRKKEIEKVIQ</sequence>
<dbReference type="InterPro" id="IPR036628">
    <property type="entry name" value="Clp_N_dom_sf"/>
</dbReference>
<dbReference type="GO" id="GO:0005524">
    <property type="term" value="F:ATP binding"/>
    <property type="evidence" value="ECO:0007669"/>
    <property type="project" value="UniProtKB-KW"/>
</dbReference>
<feature type="non-terminal residue" evidence="3">
    <location>
        <position position="249"/>
    </location>
</feature>
<feature type="domain" description="Clp R" evidence="2">
    <location>
        <begin position="78"/>
        <end position="146"/>
    </location>
</feature>
<keyword evidence="3" id="KW-0067">ATP-binding</keyword>
<dbReference type="EMBL" id="DVMZ01000152">
    <property type="protein sequence ID" value="HIU59589.1"/>
    <property type="molecule type" value="Genomic_DNA"/>
</dbReference>
<reference evidence="3" key="1">
    <citation type="submission" date="2020-10" db="EMBL/GenBank/DDBJ databases">
        <authorList>
            <person name="Gilroy R."/>
        </authorList>
    </citation>
    <scope>NUCLEOTIDE SEQUENCE</scope>
    <source>
        <strain evidence="3">11687</strain>
    </source>
</reference>
<evidence type="ECO:0000259" key="2">
    <source>
        <dbReference type="Pfam" id="PF02861"/>
    </source>
</evidence>
<feature type="region of interest" description="Disordered" evidence="1">
    <location>
        <begin position="150"/>
        <end position="216"/>
    </location>
</feature>
<evidence type="ECO:0000313" key="4">
    <source>
        <dbReference type="Proteomes" id="UP000824081"/>
    </source>
</evidence>
<dbReference type="Gene3D" id="1.10.1780.10">
    <property type="entry name" value="Clp, N-terminal domain"/>
    <property type="match status" value="1"/>
</dbReference>
<accession>A0A9D1MFZ9</accession>
<evidence type="ECO:0000256" key="1">
    <source>
        <dbReference type="SAM" id="MobiDB-lite"/>
    </source>
</evidence>
<dbReference type="Pfam" id="PF02861">
    <property type="entry name" value="Clp_N"/>
    <property type="match status" value="1"/>
</dbReference>
<organism evidence="3 4">
    <name type="scientific">Candidatus Scatosoma pullistercoris</name>
    <dbReference type="NCBI Taxonomy" id="2840934"/>
    <lineage>
        <taxon>Bacteria</taxon>
        <taxon>Bacillati</taxon>
        <taxon>Bacillota</taxon>
        <taxon>Clostridia</taxon>
        <taxon>Candidatus Scatosoma</taxon>
    </lineage>
</organism>
<dbReference type="GO" id="GO:0008233">
    <property type="term" value="F:peptidase activity"/>
    <property type="evidence" value="ECO:0007669"/>
    <property type="project" value="UniProtKB-KW"/>
</dbReference>
<dbReference type="Proteomes" id="UP000824081">
    <property type="component" value="Unassembled WGS sequence"/>
</dbReference>
<gene>
    <name evidence="3" type="ORF">IAC57_05735</name>
</gene>
<dbReference type="SUPFAM" id="SSF81923">
    <property type="entry name" value="Double Clp-N motif"/>
    <property type="match status" value="2"/>
</dbReference>
<feature type="compositionally biased region" description="Acidic residues" evidence="1">
    <location>
        <begin position="150"/>
        <end position="166"/>
    </location>
</feature>
<dbReference type="InterPro" id="IPR027417">
    <property type="entry name" value="P-loop_NTPase"/>
</dbReference>
<dbReference type="GO" id="GO:0006508">
    <property type="term" value="P:proteolysis"/>
    <property type="evidence" value="ECO:0007669"/>
    <property type="project" value="UniProtKB-KW"/>
</dbReference>
<protein>
    <submittedName>
        <fullName evidence="3">ATP-dependent Clp protease ATP-binding subunit</fullName>
    </submittedName>
</protein>
<dbReference type="Gene3D" id="3.40.50.300">
    <property type="entry name" value="P-loop containing nucleotide triphosphate hydrolases"/>
    <property type="match status" value="1"/>
</dbReference>
<keyword evidence="3" id="KW-0378">Hydrolase</keyword>
<reference evidence="3" key="2">
    <citation type="journal article" date="2021" name="PeerJ">
        <title>Extensive microbial diversity within the chicken gut microbiome revealed by metagenomics and culture.</title>
        <authorList>
            <person name="Gilroy R."/>
            <person name="Ravi A."/>
            <person name="Getino M."/>
            <person name="Pursley I."/>
            <person name="Horton D.L."/>
            <person name="Alikhan N.F."/>
            <person name="Baker D."/>
            <person name="Gharbi K."/>
            <person name="Hall N."/>
            <person name="Watson M."/>
            <person name="Adriaenssens E.M."/>
            <person name="Foster-Nyarko E."/>
            <person name="Jarju S."/>
            <person name="Secka A."/>
            <person name="Antonio M."/>
            <person name="Oren A."/>
            <person name="Chaudhuri R.R."/>
            <person name="La Ragione R."/>
            <person name="Hildebrand F."/>
            <person name="Pallen M.J."/>
        </authorList>
    </citation>
    <scope>NUCLEOTIDE SEQUENCE</scope>
    <source>
        <strain evidence="3">11687</strain>
    </source>
</reference>
<dbReference type="AlphaFoldDB" id="A0A9D1MFZ9"/>
<dbReference type="InterPro" id="IPR004176">
    <property type="entry name" value="Clp_R_N"/>
</dbReference>
<comment type="caution">
    <text evidence="3">The sequence shown here is derived from an EMBL/GenBank/DDBJ whole genome shotgun (WGS) entry which is preliminary data.</text>
</comment>
<proteinExistence type="predicted"/>